<evidence type="ECO:0000313" key="1">
    <source>
        <dbReference type="EMBL" id="CAF9925377.1"/>
    </source>
</evidence>
<keyword evidence="2" id="KW-1185">Reference proteome</keyword>
<dbReference type="EMBL" id="CAJPDS010000038">
    <property type="protein sequence ID" value="CAF9925377.1"/>
    <property type="molecule type" value="Genomic_DNA"/>
</dbReference>
<dbReference type="OrthoDB" id="422086at2759"/>
<protein>
    <submittedName>
        <fullName evidence="1">Uncharacterized protein</fullName>
    </submittedName>
</protein>
<evidence type="ECO:0000313" key="2">
    <source>
        <dbReference type="Proteomes" id="UP000664521"/>
    </source>
</evidence>
<accession>A0A8H3FHP4</accession>
<dbReference type="Proteomes" id="UP000664521">
    <property type="component" value="Unassembled WGS sequence"/>
</dbReference>
<name>A0A8H3FHP4_9LECA</name>
<gene>
    <name evidence="1" type="ORF">HETSPECPRED_005820</name>
</gene>
<organism evidence="1 2">
    <name type="scientific">Heterodermia speciosa</name>
    <dbReference type="NCBI Taxonomy" id="116794"/>
    <lineage>
        <taxon>Eukaryota</taxon>
        <taxon>Fungi</taxon>
        <taxon>Dikarya</taxon>
        <taxon>Ascomycota</taxon>
        <taxon>Pezizomycotina</taxon>
        <taxon>Lecanoromycetes</taxon>
        <taxon>OSLEUM clade</taxon>
        <taxon>Lecanoromycetidae</taxon>
        <taxon>Caliciales</taxon>
        <taxon>Physciaceae</taxon>
        <taxon>Heterodermia</taxon>
    </lineage>
</organism>
<dbReference type="AlphaFoldDB" id="A0A8H3FHP4"/>
<reference evidence="1" key="1">
    <citation type="submission" date="2021-03" db="EMBL/GenBank/DDBJ databases">
        <authorList>
            <person name="Tagirdzhanova G."/>
        </authorList>
    </citation>
    <scope>NUCLEOTIDE SEQUENCE</scope>
</reference>
<sequence>MSLAAAKISPGHLIAPPVPDPAGYTSRRLLIVYELIECSTVTFMDAGDAKNLYDVTANGIVYKSDSESIHLAETQLDTNPTPVSSYVQQWFTQGATHCVKAIGVDPVISLQSLQVLAEGKTSSRGSPTRKLERLEDSMNARGHRVIVFHFCDIRHAITFKDMEKINKESTYSHKIPISATLNMSAPPLVSPSIYSGPPPPYSYPSSTASSVVGINTGNNGYGPSACQPVYLFRSTTTAVFIPVLHGQIVLRGGADHHISAAAHYMPDPYETDQQSYMHSGTNSGYMTPDPNHISDLESCSDRNGVIIRTNDCL</sequence>
<comment type="caution">
    <text evidence="1">The sequence shown here is derived from an EMBL/GenBank/DDBJ whole genome shotgun (WGS) entry which is preliminary data.</text>
</comment>
<proteinExistence type="predicted"/>